<evidence type="ECO:0000313" key="8">
    <source>
        <dbReference type="Proteomes" id="UP000247555"/>
    </source>
</evidence>
<dbReference type="Pfam" id="PF00255">
    <property type="entry name" value="GSHPx"/>
    <property type="match status" value="1"/>
</dbReference>
<dbReference type="InterPro" id="IPR029759">
    <property type="entry name" value="GPX_AS"/>
</dbReference>
<accession>A0A318KMS6</accession>
<evidence type="ECO:0000256" key="2">
    <source>
        <dbReference type="ARBA" id="ARBA00022559"/>
    </source>
</evidence>
<feature type="active site" evidence="4">
    <location>
        <position position="60"/>
    </location>
</feature>
<name>A0A318KMS6_9NEIS</name>
<feature type="chain" id="PRO_5016390058" description="Glutathione peroxidase" evidence="6">
    <location>
        <begin position="23"/>
        <end position="185"/>
    </location>
</feature>
<evidence type="ECO:0000256" key="1">
    <source>
        <dbReference type="ARBA" id="ARBA00006926"/>
    </source>
</evidence>
<protein>
    <recommendedName>
        <fullName evidence="5">Glutathione peroxidase</fullName>
    </recommendedName>
</protein>
<keyword evidence="8" id="KW-1185">Reference proteome</keyword>
<keyword evidence="6" id="KW-0732">Signal</keyword>
<dbReference type="PROSITE" id="PS51355">
    <property type="entry name" value="GLUTATHIONE_PEROXID_3"/>
    <property type="match status" value="1"/>
</dbReference>
<gene>
    <name evidence="7" type="ORF">DFR34_10794</name>
</gene>
<evidence type="ECO:0000313" key="7">
    <source>
        <dbReference type="EMBL" id="PXX79334.1"/>
    </source>
</evidence>
<comment type="similarity">
    <text evidence="1 5">Belongs to the glutathione peroxidase family.</text>
</comment>
<evidence type="ECO:0000256" key="4">
    <source>
        <dbReference type="PIRSR" id="PIRSR000303-1"/>
    </source>
</evidence>
<dbReference type="PRINTS" id="PR01011">
    <property type="entry name" value="GLUTPROXDASE"/>
</dbReference>
<dbReference type="PIRSF" id="PIRSF000303">
    <property type="entry name" value="Glutathion_perox"/>
    <property type="match status" value="1"/>
</dbReference>
<dbReference type="Gene3D" id="3.40.30.10">
    <property type="entry name" value="Glutaredoxin"/>
    <property type="match status" value="1"/>
</dbReference>
<dbReference type="PROSITE" id="PS00460">
    <property type="entry name" value="GLUTATHIONE_PEROXID_1"/>
    <property type="match status" value="1"/>
</dbReference>
<dbReference type="Proteomes" id="UP000247555">
    <property type="component" value="Unassembled WGS sequence"/>
</dbReference>
<comment type="caution">
    <text evidence="7">The sequence shown here is derived from an EMBL/GenBank/DDBJ whole genome shotgun (WGS) entry which is preliminary data.</text>
</comment>
<dbReference type="RefSeq" id="WP_110390533.1">
    <property type="nucleotide sequence ID" value="NZ_CALCOA010000034.1"/>
</dbReference>
<dbReference type="AlphaFoldDB" id="A0A318KMS6"/>
<dbReference type="OrthoDB" id="9785502at2"/>
<dbReference type="CDD" id="cd00340">
    <property type="entry name" value="GSH_Peroxidase"/>
    <property type="match status" value="1"/>
</dbReference>
<dbReference type="PANTHER" id="PTHR11592">
    <property type="entry name" value="GLUTATHIONE PEROXIDASE"/>
    <property type="match status" value="1"/>
</dbReference>
<organism evidence="7 8">
    <name type="scientific">Rivihabitans pingtungensis</name>
    <dbReference type="NCBI Taxonomy" id="1054498"/>
    <lineage>
        <taxon>Bacteria</taxon>
        <taxon>Pseudomonadati</taxon>
        <taxon>Pseudomonadota</taxon>
        <taxon>Betaproteobacteria</taxon>
        <taxon>Neisseriales</taxon>
        <taxon>Aquaspirillaceae</taxon>
        <taxon>Rivihabitans</taxon>
    </lineage>
</organism>
<evidence type="ECO:0000256" key="3">
    <source>
        <dbReference type="ARBA" id="ARBA00023002"/>
    </source>
</evidence>
<feature type="signal peptide" evidence="6">
    <location>
        <begin position="1"/>
        <end position="22"/>
    </location>
</feature>
<dbReference type="InterPro" id="IPR036249">
    <property type="entry name" value="Thioredoxin-like_sf"/>
</dbReference>
<dbReference type="EMBL" id="QJKI01000007">
    <property type="protein sequence ID" value="PXX79334.1"/>
    <property type="molecule type" value="Genomic_DNA"/>
</dbReference>
<dbReference type="GO" id="GO:0004601">
    <property type="term" value="F:peroxidase activity"/>
    <property type="evidence" value="ECO:0007669"/>
    <property type="project" value="UniProtKB-KW"/>
</dbReference>
<dbReference type="GO" id="GO:0034599">
    <property type="term" value="P:cellular response to oxidative stress"/>
    <property type="evidence" value="ECO:0007669"/>
    <property type="project" value="TreeGrafter"/>
</dbReference>
<evidence type="ECO:0000256" key="6">
    <source>
        <dbReference type="SAM" id="SignalP"/>
    </source>
</evidence>
<keyword evidence="2 5" id="KW-0575">Peroxidase</keyword>
<proteinExistence type="inferred from homology"/>
<evidence type="ECO:0000256" key="5">
    <source>
        <dbReference type="RuleBase" id="RU000499"/>
    </source>
</evidence>
<dbReference type="SUPFAM" id="SSF52833">
    <property type="entry name" value="Thioredoxin-like"/>
    <property type="match status" value="1"/>
</dbReference>
<keyword evidence="3 5" id="KW-0560">Oxidoreductase</keyword>
<dbReference type="PANTHER" id="PTHR11592:SF40">
    <property type="entry name" value="THIOREDOXIN_GLUTATHIONE PEROXIDASE BTUE"/>
    <property type="match status" value="1"/>
</dbReference>
<sequence>MLRPLYCLSALWLALSAGLAQAADCPPLLKHRFTTLQGQPLDLCAQQDKVILVVNTASKCGYTRQFEPLEALSRRWRDQGLLVIGFPSNDFNQELASNQEVAEFCKLTYFVDFPMIEKAKVSGAQAMPFYRQLAAATGQAPRWNFHKYVIAPGGKQVWAFASEVEPDSPQLLKVIQPYLRTAERR</sequence>
<dbReference type="InterPro" id="IPR000889">
    <property type="entry name" value="Glutathione_peroxidase"/>
</dbReference>
<reference evidence="7 8" key="1">
    <citation type="submission" date="2018-05" db="EMBL/GenBank/DDBJ databases">
        <title>Genomic Encyclopedia of Type Strains, Phase IV (KMG-IV): sequencing the most valuable type-strain genomes for metagenomic binning, comparative biology and taxonomic classification.</title>
        <authorList>
            <person name="Goeker M."/>
        </authorList>
    </citation>
    <scope>NUCLEOTIDE SEQUENCE [LARGE SCALE GENOMIC DNA]</scope>
    <source>
        <strain evidence="7 8">DSM 29661</strain>
    </source>
</reference>